<accession>A0A4Y2QVB0</accession>
<dbReference type="Proteomes" id="UP000499080">
    <property type="component" value="Unassembled WGS sequence"/>
</dbReference>
<organism evidence="2 3">
    <name type="scientific">Araneus ventricosus</name>
    <name type="common">Orbweaver spider</name>
    <name type="synonym">Epeira ventricosa</name>
    <dbReference type="NCBI Taxonomy" id="182803"/>
    <lineage>
        <taxon>Eukaryota</taxon>
        <taxon>Metazoa</taxon>
        <taxon>Ecdysozoa</taxon>
        <taxon>Arthropoda</taxon>
        <taxon>Chelicerata</taxon>
        <taxon>Arachnida</taxon>
        <taxon>Araneae</taxon>
        <taxon>Araneomorphae</taxon>
        <taxon>Entelegynae</taxon>
        <taxon>Araneoidea</taxon>
        <taxon>Araneidae</taxon>
        <taxon>Araneus</taxon>
    </lineage>
</organism>
<evidence type="ECO:0000313" key="1">
    <source>
        <dbReference type="EMBL" id="GBN67325.1"/>
    </source>
</evidence>
<gene>
    <name evidence="2" type="ORF">AVEN_160989_1</name>
    <name evidence="1" type="ORF">AVEN_250194_1</name>
</gene>
<dbReference type="OrthoDB" id="416987at2759"/>
<sequence>MAAPAVVGGIGKLGFFNTVPTHTTYQKIGTTLINVTICDNLTGLIETLLDWTLSGQVPESEIPPCNAMLVSSLFVKELNISQMWRLDNLGIRDPSEQKTKEEPHEVSIVQFLRVVKGLMKMDIFKLVYHGLTAIVGQF</sequence>
<protein>
    <submittedName>
        <fullName evidence="2">Uncharacterized protein</fullName>
    </submittedName>
</protein>
<comment type="caution">
    <text evidence="2">The sequence shown here is derived from an EMBL/GenBank/DDBJ whole genome shotgun (WGS) entry which is preliminary data.</text>
</comment>
<name>A0A4Y2QVB0_ARAVE</name>
<dbReference type="AlphaFoldDB" id="A0A4Y2QVB0"/>
<evidence type="ECO:0000313" key="2">
    <source>
        <dbReference type="EMBL" id="GBN67334.1"/>
    </source>
</evidence>
<dbReference type="EMBL" id="BGPR01014936">
    <property type="protein sequence ID" value="GBN67334.1"/>
    <property type="molecule type" value="Genomic_DNA"/>
</dbReference>
<keyword evidence="3" id="KW-1185">Reference proteome</keyword>
<reference evidence="2 3" key="1">
    <citation type="journal article" date="2019" name="Sci. Rep.">
        <title>Orb-weaving spider Araneus ventricosus genome elucidates the spidroin gene catalogue.</title>
        <authorList>
            <person name="Kono N."/>
            <person name="Nakamura H."/>
            <person name="Ohtoshi R."/>
            <person name="Moran D.A.P."/>
            <person name="Shinohara A."/>
            <person name="Yoshida Y."/>
            <person name="Fujiwara M."/>
            <person name="Mori M."/>
            <person name="Tomita M."/>
            <person name="Arakawa K."/>
        </authorList>
    </citation>
    <scope>NUCLEOTIDE SEQUENCE [LARGE SCALE GENOMIC DNA]</scope>
</reference>
<proteinExistence type="predicted"/>
<dbReference type="EMBL" id="BGPR01014935">
    <property type="protein sequence ID" value="GBN67325.1"/>
    <property type="molecule type" value="Genomic_DNA"/>
</dbReference>
<evidence type="ECO:0000313" key="3">
    <source>
        <dbReference type="Proteomes" id="UP000499080"/>
    </source>
</evidence>